<evidence type="ECO:0000256" key="1">
    <source>
        <dbReference type="ARBA" id="ARBA00000073"/>
    </source>
</evidence>
<evidence type="ECO:0000256" key="7">
    <source>
        <dbReference type="RuleBase" id="RU362028"/>
    </source>
</evidence>
<keyword evidence="3 6" id="KW-0694">RNA-binding</keyword>
<dbReference type="Pfam" id="PF01479">
    <property type="entry name" value="S4"/>
    <property type="match status" value="1"/>
</dbReference>
<dbReference type="CDD" id="cd02869">
    <property type="entry name" value="PseudoU_synth_RluA_like"/>
    <property type="match status" value="1"/>
</dbReference>
<evidence type="ECO:0000313" key="10">
    <source>
        <dbReference type="Proteomes" id="UP000198619"/>
    </source>
</evidence>
<dbReference type="RefSeq" id="WP_090039197.1">
    <property type="nucleotide sequence ID" value="NZ_FOKI01000005.1"/>
</dbReference>
<gene>
    <name evidence="9" type="ORF">SAMN04488528_1005102</name>
</gene>
<accession>A0A1I0WHD1</accession>
<dbReference type="EC" id="5.4.99.-" evidence="7"/>
<organism evidence="9 10">
    <name type="scientific">Clostridium frigidicarnis</name>
    <dbReference type="NCBI Taxonomy" id="84698"/>
    <lineage>
        <taxon>Bacteria</taxon>
        <taxon>Bacillati</taxon>
        <taxon>Bacillota</taxon>
        <taxon>Clostridia</taxon>
        <taxon>Eubacteriales</taxon>
        <taxon>Clostridiaceae</taxon>
        <taxon>Clostridium</taxon>
    </lineage>
</organism>
<comment type="function">
    <text evidence="7">Responsible for synthesis of pseudouridine from uracil.</text>
</comment>
<evidence type="ECO:0000256" key="2">
    <source>
        <dbReference type="ARBA" id="ARBA00010876"/>
    </source>
</evidence>
<dbReference type="InterPro" id="IPR006224">
    <property type="entry name" value="PsdUridine_synth_RluA-like_CS"/>
</dbReference>
<comment type="similarity">
    <text evidence="2 7">Belongs to the pseudouridine synthase RluA family.</text>
</comment>
<dbReference type="OrthoDB" id="9807829at2"/>
<dbReference type="GO" id="GO:0120159">
    <property type="term" value="F:rRNA pseudouridine synthase activity"/>
    <property type="evidence" value="ECO:0007669"/>
    <property type="project" value="UniProtKB-ARBA"/>
</dbReference>
<dbReference type="CDD" id="cd00165">
    <property type="entry name" value="S4"/>
    <property type="match status" value="1"/>
</dbReference>
<dbReference type="Pfam" id="PF00849">
    <property type="entry name" value="PseudoU_synth_2"/>
    <property type="match status" value="1"/>
</dbReference>
<dbReference type="InterPro" id="IPR002942">
    <property type="entry name" value="S4_RNA-bd"/>
</dbReference>
<sequence length="305" mass="34776">MEGNNFLIEQNNVGIRIDKFLNEKIEDKSRSFIQGLIDDNQVLVNEKNVKSNYKLRLEDKVVVNIPEPKELWVEPEDIPLDILYEDSDVIVVNKPQGMVVHPAAGVYNGTLVNALLNHCKDLSGINGVIRPGIVHRIDKDTSGVLVIAKNDYAHNKLSEQFKAHSMKREYYALVEGIIKDEEGIIETNLGRHPTDRIKFAVVSNGKHAITHYKVIERFKTATLVKCNLETGRTHQIRIHMAYIGHPLIGDSVYGYKKQRFKATGQLLHAKVLGFIHPTKNEFIEFESPLPEYFQKVLTIFKNELK</sequence>
<dbReference type="GO" id="GO:0003723">
    <property type="term" value="F:RNA binding"/>
    <property type="evidence" value="ECO:0007669"/>
    <property type="project" value="UniProtKB-KW"/>
</dbReference>
<dbReference type="PROSITE" id="PS01129">
    <property type="entry name" value="PSI_RLU"/>
    <property type="match status" value="1"/>
</dbReference>
<dbReference type="SUPFAM" id="SSF55174">
    <property type="entry name" value="Alpha-L RNA-binding motif"/>
    <property type="match status" value="1"/>
</dbReference>
<dbReference type="SUPFAM" id="SSF55120">
    <property type="entry name" value="Pseudouridine synthase"/>
    <property type="match status" value="1"/>
</dbReference>
<dbReference type="NCBIfam" id="TIGR00005">
    <property type="entry name" value="rluA_subfam"/>
    <property type="match status" value="1"/>
</dbReference>
<dbReference type="AlphaFoldDB" id="A0A1I0WHD1"/>
<evidence type="ECO:0000256" key="3">
    <source>
        <dbReference type="ARBA" id="ARBA00022884"/>
    </source>
</evidence>
<dbReference type="FunFam" id="3.30.2350.10:FF:000006">
    <property type="entry name" value="Pseudouridine synthase"/>
    <property type="match status" value="1"/>
</dbReference>
<dbReference type="InterPro" id="IPR036986">
    <property type="entry name" value="S4_RNA-bd_sf"/>
</dbReference>
<dbReference type="STRING" id="84698.SAMN04488528_1005102"/>
<dbReference type="Gene3D" id="3.30.2350.10">
    <property type="entry name" value="Pseudouridine synthase"/>
    <property type="match status" value="1"/>
</dbReference>
<evidence type="ECO:0000256" key="6">
    <source>
        <dbReference type="PROSITE-ProRule" id="PRU00182"/>
    </source>
</evidence>
<dbReference type="Proteomes" id="UP000198619">
    <property type="component" value="Unassembled WGS sequence"/>
</dbReference>
<feature type="domain" description="RNA-binding S4" evidence="8">
    <location>
        <begin position="15"/>
        <end position="79"/>
    </location>
</feature>
<reference evidence="9 10" key="1">
    <citation type="submission" date="2016-10" db="EMBL/GenBank/DDBJ databases">
        <authorList>
            <person name="de Groot N.N."/>
        </authorList>
    </citation>
    <scope>NUCLEOTIDE SEQUENCE [LARGE SCALE GENOMIC DNA]</scope>
    <source>
        <strain evidence="9 10">DSM 12271</strain>
    </source>
</reference>
<evidence type="ECO:0000259" key="8">
    <source>
        <dbReference type="SMART" id="SM00363"/>
    </source>
</evidence>
<dbReference type="InterPro" id="IPR006225">
    <property type="entry name" value="PsdUridine_synth_RluC/D"/>
</dbReference>
<dbReference type="EMBL" id="FOKI01000005">
    <property type="protein sequence ID" value="SFA88149.1"/>
    <property type="molecule type" value="Genomic_DNA"/>
</dbReference>
<evidence type="ECO:0000256" key="5">
    <source>
        <dbReference type="PIRSR" id="PIRSR606225-1"/>
    </source>
</evidence>
<proteinExistence type="inferred from homology"/>
<dbReference type="InterPro" id="IPR050188">
    <property type="entry name" value="RluA_PseudoU_synthase"/>
</dbReference>
<comment type="catalytic activity">
    <reaction evidence="1 7">
        <text>a uridine in RNA = a pseudouridine in RNA</text>
        <dbReference type="Rhea" id="RHEA:48348"/>
        <dbReference type="Rhea" id="RHEA-COMP:12068"/>
        <dbReference type="Rhea" id="RHEA-COMP:12069"/>
        <dbReference type="ChEBI" id="CHEBI:65314"/>
        <dbReference type="ChEBI" id="CHEBI:65315"/>
    </reaction>
</comment>
<feature type="active site" evidence="5">
    <location>
        <position position="138"/>
    </location>
</feature>
<dbReference type="PANTHER" id="PTHR21600">
    <property type="entry name" value="MITOCHONDRIAL RNA PSEUDOURIDINE SYNTHASE"/>
    <property type="match status" value="1"/>
</dbReference>
<dbReference type="PANTHER" id="PTHR21600:SF44">
    <property type="entry name" value="RIBOSOMAL LARGE SUBUNIT PSEUDOURIDINE SYNTHASE D"/>
    <property type="match status" value="1"/>
</dbReference>
<keyword evidence="4 7" id="KW-0413">Isomerase</keyword>
<evidence type="ECO:0000313" key="9">
    <source>
        <dbReference type="EMBL" id="SFA88149.1"/>
    </source>
</evidence>
<dbReference type="PROSITE" id="PS50889">
    <property type="entry name" value="S4"/>
    <property type="match status" value="1"/>
</dbReference>
<dbReference type="SMART" id="SM00363">
    <property type="entry name" value="S4"/>
    <property type="match status" value="1"/>
</dbReference>
<evidence type="ECO:0000256" key="4">
    <source>
        <dbReference type="ARBA" id="ARBA00023235"/>
    </source>
</evidence>
<protein>
    <recommendedName>
        <fullName evidence="7">Pseudouridine synthase</fullName>
        <ecNumber evidence="7">5.4.99.-</ecNumber>
    </recommendedName>
</protein>
<dbReference type="InterPro" id="IPR006145">
    <property type="entry name" value="PsdUridine_synth_RsuA/RluA"/>
</dbReference>
<dbReference type="Gene3D" id="3.10.290.10">
    <property type="entry name" value="RNA-binding S4 domain"/>
    <property type="match status" value="1"/>
</dbReference>
<dbReference type="InterPro" id="IPR020103">
    <property type="entry name" value="PsdUridine_synth_cat_dom_sf"/>
</dbReference>
<dbReference type="GO" id="GO:0000455">
    <property type="term" value="P:enzyme-directed rRNA pseudouridine synthesis"/>
    <property type="evidence" value="ECO:0007669"/>
    <property type="project" value="TreeGrafter"/>
</dbReference>
<keyword evidence="10" id="KW-1185">Reference proteome</keyword>
<name>A0A1I0WHD1_9CLOT</name>